<gene>
    <name evidence="3" type="ORF">AAA799E16_00743</name>
</gene>
<accession>A0A081S6F2</accession>
<dbReference type="InterPro" id="IPR014729">
    <property type="entry name" value="Rossmann-like_a/b/a_fold"/>
</dbReference>
<dbReference type="InterPro" id="IPR006015">
    <property type="entry name" value="Universal_stress_UspA"/>
</dbReference>
<evidence type="ECO:0000259" key="2">
    <source>
        <dbReference type="Pfam" id="PF00582"/>
    </source>
</evidence>
<dbReference type="Pfam" id="PF00582">
    <property type="entry name" value="Usp"/>
    <property type="match status" value="1"/>
</dbReference>
<feature type="domain" description="UspA" evidence="2">
    <location>
        <begin position="5"/>
        <end position="140"/>
    </location>
</feature>
<dbReference type="PANTHER" id="PTHR46268">
    <property type="entry name" value="STRESS RESPONSE PROTEIN NHAX"/>
    <property type="match status" value="1"/>
</dbReference>
<dbReference type="GO" id="GO:0008984">
    <property type="term" value="F:protein-glutamate methylesterase activity"/>
    <property type="evidence" value="ECO:0007669"/>
    <property type="project" value="UniProtKB-EC"/>
</dbReference>
<dbReference type="EC" id="3.1.1.61" evidence="3"/>
<evidence type="ECO:0000313" key="3">
    <source>
        <dbReference type="EMBL" id="KER06505.1"/>
    </source>
</evidence>
<proteinExistence type="inferred from homology"/>
<dbReference type="PANTHER" id="PTHR46268:SF25">
    <property type="entry name" value="USPA DOMAIN PROTEIN"/>
    <property type="match status" value="1"/>
</dbReference>
<protein>
    <submittedName>
        <fullName evidence="3">Universal stress protein</fullName>
        <ecNumber evidence="3">3.1.1.61</ecNumber>
    </submittedName>
</protein>
<dbReference type="Gene3D" id="3.40.50.620">
    <property type="entry name" value="HUPs"/>
    <property type="match status" value="1"/>
</dbReference>
<dbReference type="Proteomes" id="UP000028027">
    <property type="component" value="Unassembled WGS sequence"/>
</dbReference>
<evidence type="ECO:0000256" key="1">
    <source>
        <dbReference type="ARBA" id="ARBA00008791"/>
    </source>
</evidence>
<dbReference type="SUPFAM" id="SSF52402">
    <property type="entry name" value="Adenine nucleotide alpha hydrolases-like"/>
    <property type="match status" value="1"/>
</dbReference>
<dbReference type="CDD" id="cd00293">
    <property type="entry name" value="USP-like"/>
    <property type="match status" value="1"/>
</dbReference>
<dbReference type="PATRIC" id="fig|1502292.3.peg.673"/>
<name>A0A081S6F2_9ARCH</name>
<sequence length="140" mass="15331">MTDKIKKILVALDGSKNSMRGLNSAISLAKPMGAEIKGVYVRPTPPIFGRMKPMYSEKLTKDEAFLGLAKKNAVKNGVKFSAKITEFQNPGKYIVKLAQDQNFDLIVVGARGMSSAKEIFLGSVSNYIVHKSKIQVLVVK</sequence>
<organism evidence="3 4">
    <name type="scientific">Marine Group I thaumarchaeote SCGC AAA799-E16</name>
    <dbReference type="NCBI Taxonomy" id="1502292"/>
    <lineage>
        <taxon>Archaea</taxon>
        <taxon>Nitrososphaerota</taxon>
        <taxon>Marine Group I</taxon>
    </lineage>
</organism>
<dbReference type="AlphaFoldDB" id="A0A081S6F2"/>
<dbReference type="EMBL" id="JNVL01000008">
    <property type="protein sequence ID" value="KER06505.1"/>
    <property type="molecule type" value="Genomic_DNA"/>
</dbReference>
<reference evidence="3 4" key="1">
    <citation type="submission" date="2014-06" db="EMBL/GenBank/DDBJ databases">
        <authorList>
            <person name="Ngugi D.K."/>
            <person name="Blom J."/>
            <person name="Alam I."/>
            <person name="Rashid M."/>
            <person name="Ba Alawi W."/>
            <person name="Zhang G."/>
            <person name="Hikmawan T."/>
            <person name="Guan Y."/>
            <person name="Antunes A."/>
            <person name="Siam R."/>
            <person name="Eldorry H."/>
            <person name="Bajic V."/>
            <person name="Stingl U."/>
        </authorList>
    </citation>
    <scope>NUCLEOTIDE SEQUENCE [LARGE SCALE GENOMIC DNA]</scope>
    <source>
        <strain evidence="3">SCGC AAA799-E16</strain>
    </source>
</reference>
<keyword evidence="4" id="KW-1185">Reference proteome</keyword>
<comment type="caution">
    <text evidence="3">The sequence shown here is derived from an EMBL/GenBank/DDBJ whole genome shotgun (WGS) entry which is preliminary data.</text>
</comment>
<dbReference type="InterPro" id="IPR006016">
    <property type="entry name" value="UspA"/>
</dbReference>
<comment type="similarity">
    <text evidence="1">Belongs to the universal stress protein A family.</text>
</comment>
<evidence type="ECO:0000313" key="4">
    <source>
        <dbReference type="Proteomes" id="UP000028027"/>
    </source>
</evidence>
<dbReference type="PRINTS" id="PR01438">
    <property type="entry name" value="UNVRSLSTRESS"/>
</dbReference>
<keyword evidence="3" id="KW-0378">Hydrolase</keyword>